<reference evidence="1 2" key="1">
    <citation type="journal article" date="2008" name="J. Bacteriol.">
        <title>Complete genome sequence of Neisseria gonorrhoeae NCCP11945.</title>
        <authorList>
            <person name="Chung G.T."/>
            <person name="Yoo J.S."/>
            <person name="Oh H.B."/>
            <person name="Lee Y.S."/>
            <person name="Cha S.H."/>
            <person name="Kim S.J."/>
            <person name="Yoo C.K."/>
        </authorList>
    </citation>
    <scope>NUCLEOTIDE SEQUENCE [LARGE SCALE GENOMIC DNA]</scope>
    <source>
        <strain evidence="1 2">NCCP11945</strain>
    </source>
</reference>
<sequence>MVVGDAAAAREQVVVARAVGAGLVPVACNRARSSVLMFWSRICCDVMTLTLCGISRRVMGSPNGVCVPETV</sequence>
<organism evidence="1 2">
    <name type="scientific">Neisseria gonorrhoeae (strain NCCP11945)</name>
    <dbReference type="NCBI Taxonomy" id="521006"/>
    <lineage>
        <taxon>Bacteria</taxon>
        <taxon>Pseudomonadati</taxon>
        <taxon>Pseudomonadota</taxon>
        <taxon>Betaproteobacteria</taxon>
        <taxon>Neisseriales</taxon>
        <taxon>Neisseriaceae</taxon>
        <taxon>Neisseria</taxon>
    </lineage>
</organism>
<accession>B4RNV1</accession>
<dbReference type="KEGG" id="ngk:NGK_0028"/>
<evidence type="ECO:0000313" key="1">
    <source>
        <dbReference type="EMBL" id="ACF28731.1"/>
    </source>
</evidence>
<gene>
    <name evidence="1" type="ordered locus">NGK_0028</name>
</gene>
<proteinExistence type="predicted"/>
<dbReference type="AlphaFoldDB" id="B4RNV1"/>
<dbReference type="Proteomes" id="UP000002564">
    <property type="component" value="Chromosome"/>
</dbReference>
<protein>
    <submittedName>
        <fullName evidence="1">Uncharacterized protein</fullName>
    </submittedName>
</protein>
<name>B4RNV1_NEIG2</name>
<evidence type="ECO:0000313" key="2">
    <source>
        <dbReference type="Proteomes" id="UP000002564"/>
    </source>
</evidence>
<dbReference type="EMBL" id="CP001050">
    <property type="protein sequence ID" value="ACF28731.1"/>
    <property type="molecule type" value="Genomic_DNA"/>
</dbReference>
<dbReference type="HOGENOM" id="CLU_2735843_0_0_4"/>